<reference evidence="1" key="2">
    <citation type="submission" date="2017-10" db="EMBL/GenBank/DDBJ databases">
        <title>Ladona fulva Genome sequencing and assembly.</title>
        <authorList>
            <person name="Murali S."/>
            <person name="Richards S."/>
            <person name="Bandaranaike D."/>
            <person name="Bellair M."/>
            <person name="Blankenburg K."/>
            <person name="Chao H."/>
            <person name="Dinh H."/>
            <person name="Doddapaneni H."/>
            <person name="Dugan-Rocha S."/>
            <person name="Elkadiri S."/>
            <person name="Gnanaolivu R."/>
            <person name="Hernandez B."/>
            <person name="Skinner E."/>
            <person name="Javaid M."/>
            <person name="Lee S."/>
            <person name="Li M."/>
            <person name="Ming W."/>
            <person name="Munidasa M."/>
            <person name="Muniz J."/>
            <person name="Nguyen L."/>
            <person name="Hughes D."/>
            <person name="Osuji N."/>
            <person name="Pu L.-L."/>
            <person name="Puazo M."/>
            <person name="Qu C."/>
            <person name="Quiroz J."/>
            <person name="Raj R."/>
            <person name="Weissenberger G."/>
            <person name="Xin Y."/>
            <person name="Zou X."/>
            <person name="Han Y."/>
            <person name="Worley K."/>
            <person name="Muzny D."/>
            <person name="Gibbs R."/>
        </authorList>
    </citation>
    <scope>NUCLEOTIDE SEQUENCE</scope>
    <source>
        <strain evidence="1">Sampled in the wild</strain>
    </source>
</reference>
<dbReference type="AlphaFoldDB" id="A0A8K0P041"/>
<sequence>MFYPQLMENVEEYKEASCTEKLRDSIFKLKDFFKKPQSKTVSSDLESDFEKEEKDQIPSVFNRSCWRVFCSFLNGVKDRWPSRKRYVRLITDEEQR</sequence>
<evidence type="ECO:0000313" key="1">
    <source>
        <dbReference type="EMBL" id="KAG8228516.1"/>
    </source>
</evidence>
<dbReference type="Proteomes" id="UP000792457">
    <property type="component" value="Unassembled WGS sequence"/>
</dbReference>
<keyword evidence="2" id="KW-1185">Reference proteome</keyword>
<accession>A0A8K0P041</accession>
<dbReference type="EMBL" id="KZ308376">
    <property type="protein sequence ID" value="KAG8228516.1"/>
    <property type="molecule type" value="Genomic_DNA"/>
</dbReference>
<reference evidence="1" key="1">
    <citation type="submission" date="2013-04" db="EMBL/GenBank/DDBJ databases">
        <authorList>
            <person name="Qu J."/>
            <person name="Murali S.C."/>
            <person name="Bandaranaike D."/>
            <person name="Bellair M."/>
            <person name="Blankenburg K."/>
            <person name="Chao H."/>
            <person name="Dinh H."/>
            <person name="Doddapaneni H."/>
            <person name="Downs B."/>
            <person name="Dugan-Rocha S."/>
            <person name="Elkadiri S."/>
            <person name="Gnanaolivu R.D."/>
            <person name="Hernandez B."/>
            <person name="Javaid M."/>
            <person name="Jayaseelan J.C."/>
            <person name="Lee S."/>
            <person name="Li M."/>
            <person name="Ming W."/>
            <person name="Munidasa M."/>
            <person name="Muniz J."/>
            <person name="Nguyen L."/>
            <person name="Ongeri F."/>
            <person name="Osuji N."/>
            <person name="Pu L.-L."/>
            <person name="Puazo M."/>
            <person name="Qu C."/>
            <person name="Quiroz J."/>
            <person name="Raj R."/>
            <person name="Weissenberger G."/>
            <person name="Xin Y."/>
            <person name="Zou X."/>
            <person name="Han Y."/>
            <person name="Richards S."/>
            <person name="Worley K."/>
            <person name="Muzny D."/>
            <person name="Gibbs R."/>
        </authorList>
    </citation>
    <scope>NUCLEOTIDE SEQUENCE</scope>
    <source>
        <strain evidence="1">Sampled in the wild</strain>
    </source>
</reference>
<gene>
    <name evidence="1" type="ORF">J437_LFUL008972</name>
</gene>
<comment type="caution">
    <text evidence="1">The sequence shown here is derived from an EMBL/GenBank/DDBJ whole genome shotgun (WGS) entry which is preliminary data.</text>
</comment>
<organism evidence="1 2">
    <name type="scientific">Ladona fulva</name>
    <name type="common">Scarce chaser dragonfly</name>
    <name type="synonym">Libellula fulva</name>
    <dbReference type="NCBI Taxonomy" id="123851"/>
    <lineage>
        <taxon>Eukaryota</taxon>
        <taxon>Metazoa</taxon>
        <taxon>Ecdysozoa</taxon>
        <taxon>Arthropoda</taxon>
        <taxon>Hexapoda</taxon>
        <taxon>Insecta</taxon>
        <taxon>Pterygota</taxon>
        <taxon>Palaeoptera</taxon>
        <taxon>Odonata</taxon>
        <taxon>Epiprocta</taxon>
        <taxon>Anisoptera</taxon>
        <taxon>Libelluloidea</taxon>
        <taxon>Libellulidae</taxon>
        <taxon>Ladona</taxon>
    </lineage>
</organism>
<evidence type="ECO:0000313" key="2">
    <source>
        <dbReference type="Proteomes" id="UP000792457"/>
    </source>
</evidence>
<proteinExistence type="predicted"/>
<protein>
    <submittedName>
        <fullName evidence="1">Uncharacterized protein</fullName>
    </submittedName>
</protein>
<name>A0A8K0P041_LADFU</name>